<evidence type="ECO:0000256" key="1">
    <source>
        <dbReference type="SAM" id="MobiDB-lite"/>
    </source>
</evidence>
<keyword evidence="3" id="KW-1185">Reference proteome</keyword>
<name>A0A7J7VHW9_MYOMY</name>
<evidence type="ECO:0000313" key="3">
    <source>
        <dbReference type="Proteomes" id="UP000527355"/>
    </source>
</evidence>
<feature type="compositionally biased region" description="Polar residues" evidence="1">
    <location>
        <begin position="26"/>
        <end position="38"/>
    </location>
</feature>
<sequence length="166" mass="17752">MTTTWSTRPPVTVTDRDQLLALPYCSHQNPQHHSQQKPPVSEFIHGGEGGAGRPDRSLHSPPSRLPFDALARAHPGLQEPISTQPAGLPAGARSSGKPRHPQVPLKLPPDESRESRQAAGPLLHSPLPAGRSHGLPSSQGQRDPFSLLQGPHIPYSTAGFSHERGG</sequence>
<reference evidence="2 3" key="1">
    <citation type="journal article" date="2020" name="Nature">
        <title>Six reference-quality genomes reveal evolution of bat adaptations.</title>
        <authorList>
            <person name="Jebb D."/>
            <person name="Huang Z."/>
            <person name="Pippel M."/>
            <person name="Hughes G.M."/>
            <person name="Lavrichenko K."/>
            <person name="Devanna P."/>
            <person name="Winkler S."/>
            <person name="Jermiin L.S."/>
            <person name="Skirmuntt E.C."/>
            <person name="Katzourakis A."/>
            <person name="Burkitt-Gray L."/>
            <person name="Ray D.A."/>
            <person name="Sullivan K.A.M."/>
            <person name="Roscito J.G."/>
            <person name="Kirilenko B.M."/>
            <person name="Davalos L.M."/>
            <person name="Corthals A.P."/>
            <person name="Power M.L."/>
            <person name="Jones G."/>
            <person name="Ransome R.D."/>
            <person name="Dechmann D.K.N."/>
            <person name="Locatelli A.G."/>
            <person name="Puechmaille S.J."/>
            <person name="Fedrigo O."/>
            <person name="Jarvis E.D."/>
            <person name="Hiller M."/>
            <person name="Vernes S.C."/>
            <person name="Myers E.W."/>
            <person name="Teeling E.C."/>
        </authorList>
    </citation>
    <scope>NUCLEOTIDE SEQUENCE [LARGE SCALE GENOMIC DNA]</scope>
    <source>
        <strain evidence="2">MMyoMyo1</strain>
        <tissue evidence="2">Flight muscle</tissue>
    </source>
</reference>
<protein>
    <submittedName>
        <fullName evidence="2">Uncharacterized protein</fullName>
    </submittedName>
</protein>
<dbReference type="Proteomes" id="UP000527355">
    <property type="component" value="Unassembled WGS sequence"/>
</dbReference>
<dbReference type="EMBL" id="JABWUV010000010">
    <property type="protein sequence ID" value="KAF6324754.1"/>
    <property type="molecule type" value="Genomic_DNA"/>
</dbReference>
<dbReference type="AlphaFoldDB" id="A0A7J7VHW9"/>
<feature type="region of interest" description="Disordered" evidence="1">
    <location>
        <begin position="22"/>
        <end position="166"/>
    </location>
</feature>
<evidence type="ECO:0000313" key="2">
    <source>
        <dbReference type="EMBL" id="KAF6324754.1"/>
    </source>
</evidence>
<gene>
    <name evidence="2" type="ORF">mMyoMyo1_008231</name>
</gene>
<comment type="caution">
    <text evidence="2">The sequence shown here is derived from an EMBL/GenBank/DDBJ whole genome shotgun (WGS) entry which is preliminary data.</text>
</comment>
<accession>A0A7J7VHW9</accession>
<organism evidence="2 3">
    <name type="scientific">Myotis myotis</name>
    <name type="common">Greater mouse-eared bat</name>
    <name type="synonym">Vespertilio myotis</name>
    <dbReference type="NCBI Taxonomy" id="51298"/>
    <lineage>
        <taxon>Eukaryota</taxon>
        <taxon>Metazoa</taxon>
        <taxon>Chordata</taxon>
        <taxon>Craniata</taxon>
        <taxon>Vertebrata</taxon>
        <taxon>Euteleostomi</taxon>
        <taxon>Mammalia</taxon>
        <taxon>Eutheria</taxon>
        <taxon>Laurasiatheria</taxon>
        <taxon>Chiroptera</taxon>
        <taxon>Yangochiroptera</taxon>
        <taxon>Vespertilionidae</taxon>
        <taxon>Myotis</taxon>
    </lineage>
</organism>
<proteinExistence type="predicted"/>